<evidence type="ECO:0000313" key="4">
    <source>
        <dbReference type="Proteomes" id="UP000637383"/>
    </source>
</evidence>
<dbReference type="InterPro" id="IPR000719">
    <property type="entry name" value="Prot_kinase_dom"/>
</dbReference>
<evidence type="ECO:0000259" key="2">
    <source>
        <dbReference type="PROSITE" id="PS50011"/>
    </source>
</evidence>
<comment type="caution">
    <text evidence="3">The sequence shown here is derived from an EMBL/GenBank/DDBJ whole genome shotgun (WGS) entry which is preliminary data.</text>
</comment>
<dbReference type="Gene3D" id="3.30.450.40">
    <property type="match status" value="1"/>
</dbReference>
<dbReference type="Proteomes" id="UP000637383">
    <property type="component" value="Unassembled WGS sequence"/>
</dbReference>
<dbReference type="PANTHER" id="PTHR43642">
    <property type="entry name" value="HYBRID SIGNAL TRANSDUCTION HISTIDINE KINASE G"/>
    <property type="match status" value="1"/>
</dbReference>
<dbReference type="EMBL" id="JACJTU010000021">
    <property type="protein sequence ID" value="MBD2736393.1"/>
    <property type="molecule type" value="Genomic_DNA"/>
</dbReference>
<sequence length="1936" mass="223083">MNKIRNYQILEQIYESDNSLVYRGLLKPDNQPIILKILKENYPNPSELNRYKQEYEITSSINADGIIKAYGLERYQNSLVMFLEDFGGSSLKILISQRQFALEEFLTIALKITESLAVIHNVNIIHKDINPSNIVYNPETGQVKIIDFGISTRLPQENQTIGNVNRLEGTLAYIAPEQTGRMNRGIDYRSDFYSLGVTFYQLLTNQLPFETTDPMELVHYHIAQQPDAPHQRIYSIPLIISKIVMKLLAKIPEERYQSARGLKADLENCLYQLQTLGKIKQFSLGRQDISEKFQISQKLYGREQEISQLLTSFERVSQGATEIILVSGYSGIGKSALVNEIHKPITQRRGYFIHGKFDQLQRDIPYAAITQAFSDLIRQLLTESEITIQTWKQKILEALGNNGQIIIDIIHDLEKIIGKQPPIEQLGITEAQNRFNLFFGIFINIFCQKEHPLVIFLDDLQWADLASLNLIELLITNADSQYLLIIGAYRDNEVTPTHHLMHTLEQIKKAEVRANQIMLQPLENKYINQLIADTLNCPKKKTTSLAKLVNQKTGGNAFFITQLLKTLYKEKLLVFNAHQFSLTKVVSKGIFWQWDIQEIERVRITDNVVELMIGKIEKLDEATQKVLKLAACIGNQFNLEILSLVNRKSQTVTSQELQPTIKEGLIIPLNDDYKLPLLWSLEEMSTDTSEISSAFIPKYPKSIPYKFLHDRVQQAAYSLIQEEEKKIIHLQIGRLLLKNLTEDNLEENIFNIVNQLNEGAELVTEQLEREQLAKLNLQAAKKSKASTAYEPALKYLETGLKFLASNSWEYQYKLTWELHLETLEMFYLNTQFERLEKFSQILIEHSKYILDKAKVNQIKILYYSTIFQTDKAIDIALKTLLELGITISQDSGNLEKKIEQQQDFIKLALQGKNIEDLAQLPVMTEESKIAATLILQQIISATHTTNFALFVEVILTQLNFCIQYGNPPHAPYIYTTYGMLLCSIKKDINDGYKFGKLSLNILKKINTPKLEVFVIQMYYGQIWHWKEPLTDIIAHNKLVHGFKIGLDTGENEFASYAAINYCLIKFLCGHNLDEVEQNYQKYSRSLRKLKHQFAIYSIEILHRIVINLLNPNNPNSLFIGNSQAEEEEHLQIWLQNSSEWLIFFIYFARTVYFYFLKNYSTAFVNGISAEKFVKASSSYLTAPQHNFYSSLSYLAHYNSCNIKQQQESIERVEKNQKIMKTWANHCPENFQHKYALVEAEKARSLGQNWQAESLYEQAIQGAKKYEFLHEEALAYERAAEFYIATGREEIGQFYLKNAHYCYVQWGATAKVKSLEAEYPQLLVNINNQTINNNISSTISTSNNDSKKLDLITVVKASQTIAGEITLDKLLKKLMKICIENAGAQRGFLILERDKNWVIEAEGAMDDDNVTVLQSLAIDSVDTVRHLPLLSAAIVNYVVHSQENVVLNDAEHEGQFISDPYVSGVQPKSILCIPLLHQAKLSGILYLENNLITHAFTPERIEILKILSAQAAISIENSRLYEQLEDYNRTLEQKVEERNQELLKTLEELKITQEKLRFENDLLKSSEQLSNYDYQIGGSLPMDAPTYVVRSADRYFYQALRHSEFCYILNARQMGKSSLMVRMMHHLQQEGFSCTAIDLTRIGSDNITPAQWYLGLAVELWQNFDLLDKVNLPFWWNEYKDLSPNQKLSQFIENILLKQVQSEKIYIFVDEIDSVLGLNFSVNDFFALIRFCYNQRSINLEYRRLTFAFFGVATPSDLISDHKRTPFNIGQSIQLEGFKEDEVYPLGEGLKEKVSDAIAIRKVIREVLHWTNGQPFLTQKVCKLIYNSSSVIPANTEAQWIENLVVTNVIENWESQDEPEHLRTIRDRILNSDLQVNQLLELYRQILHQGEILSVDSSEEKELLLSGLIIKQQGSLKIQNRIYQLIFNGDWIDRHIS</sequence>
<protein>
    <submittedName>
        <fullName evidence="3">AAA family ATPase</fullName>
    </submittedName>
</protein>
<dbReference type="Gene3D" id="1.10.510.10">
    <property type="entry name" value="Transferase(Phosphotransferase) domain 1"/>
    <property type="match status" value="1"/>
</dbReference>
<dbReference type="Pfam" id="PF14516">
    <property type="entry name" value="AAA_35"/>
    <property type="match status" value="1"/>
</dbReference>
<dbReference type="InterPro" id="IPR027417">
    <property type="entry name" value="P-loop_NTPase"/>
</dbReference>
<accession>A0ABR8KA66</accession>
<dbReference type="Gene3D" id="3.40.50.300">
    <property type="entry name" value="P-loop containing nucleotide triphosphate hydrolases"/>
    <property type="match status" value="2"/>
</dbReference>
<dbReference type="InterPro" id="IPR003018">
    <property type="entry name" value="GAF"/>
</dbReference>
<dbReference type="Pfam" id="PF00069">
    <property type="entry name" value="Pkinase"/>
    <property type="match status" value="1"/>
</dbReference>
<dbReference type="RefSeq" id="WP_190957032.1">
    <property type="nucleotide sequence ID" value="NZ_JACJTU010000021.1"/>
</dbReference>
<feature type="domain" description="Protein kinase" evidence="2">
    <location>
        <begin position="7"/>
        <end position="270"/>
    </location>
</feature>
<reference evidence="3 4" key="1">
    <citation type="journal article" date="2020" name="ISME J.">
        <title>Comparative genomics reveals insights into cyanobacterial evolution and habitat adaptation.</title>
        <authorList>
            <person name="Chen M.Y."/>
            <person name="Teng W.K."/>
            <person name="Zhao L."/>
            <person name="Hu C.X."/>
            <person name="Zhou Y.K."/>
            <person name="Han B.P."/>
            <person name="Song L.R."/>
            <person name="Shu W.S."/>
        </authorList>
    </citation>
    <scope>NUCLEOTIDE SEQUENCE [LARGE SCALE GENOMIC DNA]</scope>
    <source>
        <strain evidence="3 4">FACHB-159</strain>
    </source>
</reference>
<gene>
    <name evidence="3" type="ORF">H6H03_21295</name>
</gene>
<evidence type="ECO:0000313" key="3">
    <source>
        <dbReference type="EMBL" id="MBD2736393.1"/>
    </source>
</evidence>
<proteinExistence type="predicted"/>
<dbReference type="Gene3D" id="3.30.200.20">
    <property type="entry name" value="Phosphorylase Kinase, domain 1"/>
    <property type="match status" value="1"/>
</dbReference>
<dbReference type="SUPFAM" id="SSF56112">
    <property type="entry name" value="Protein kinase-like (PK-like)"/>
    <property type="match status" value="1"/>
</dbReference>
<feature type="coiled-coil region" evidence="1">
    <location>
        <begin position="1516"/>
        <end position="1558"/>
    </location>
</feature>
<dbReference type="SUPFAM" id="SSF55781">
    <property type="entry name" value="GAF domain-like"/>
    <property type="match status" value="1"/>
</dbReference>
<keyword evidence="1" id="KW-0175">Coiled coil</keyword>
<dbReference type="PANTHER" id="PTHR43642:SF1">
    <property type="entry name" value="HYBRID SIGNAL TRANSDUCTION HISTIDINE KINASE G"/>
    <property type="match status" value="1"/>
</dbReference>
<dbReference type="InterPro" id="IPR053159">
    <property type="entry name" value="Hybrid_Histidine_Kinase"/>
</dbReference>
<dbReference type="PROSITE" id="PS50011">
    <property type="entry name" value="PROTEIN_KINASE_DOM"/>
    <property type="match status" value="1"/>
</dbReference>
<dbReference type="CDD" id="cd14014">
    <property type="entry name" value="STKc_PknB_like"/>
    <property type="match status" value="1"/>
</dbReference>
<dbReference type="InterPro" id="IPR029016">
    <property type="entry name" value="GAF-like_dom_sf"/>
</dbReference>
<dbReference type="InterPro" id="IPR041664">
    <property type="entry name" value="AAA_16"/>
</dbReference>
<dbReference type="SUPFAM" id="SSF52540">
    <property type="entry name" value="P-loop containing nucleoside triphosphate hydrolases"/>
    <property type="match status" value="2"/>
</dbReference>
<keyword evidence="4" id="KW-1185">Reference proteome</keyword>
<dbReference type="SMART" id="SM00065">
    <property type="entry name" value="GAF"/>
    <property type="match status" value="1"/>
</dbReference>
<name>A0ABR8KA66_9NOSO</name>
<organism evidence="3 4">
    <name type="scientific">Nostoc paludosum FACHB-159</name>
    <dbReference type="NCBI Taxonomy" id="2692908"/>
    <lineage>
        <taxon>Bacteria</taxon>
        <taxon>Bacillati</taxon>
        <taxon>Cyanobacteriota</taxon>
        <taxon>Cyanophyceae</taxon>
        <taxon>Nostocales</taxon>
        <taxon>Nostocaceae</taxon>
        <taxon>Nostoc</taxon>
    </lineage>
</organism>
<dbReference type="Pfam" id="PF01590">
    <property type="entry name" value="GAF"/>
    <property type="match status" value="1"/>
</dbReference>
<dbReference type="Pfam" id="PF13191">
    <property type="entry name" value="AAA_16"/>
    <property type="match status" value="1"/>
</dbReference>
<evidence type="ECO:0000256" key="1">
    <source>
        <dbReference type="SAM" id="Coils"/>
    </source>
</evidence>
<dbReference type="InterPro" id="IPR011009">
    <property type="entry name" value="Kinase-like_dom_sf"/>
</dbReference>